<evidence type="ECO:0000313" key="1">
    <source>
        <dbReference type="EMBL" id="KAJ7531771.1"/>
    </source>
</evidence>
<gene>
    <name evidence="1" type="ORF">O6H91_14G057900</name>
</gene>
<dbReference type="Proteomes" id="UP001162992">
    <property type="component" value="Chromosome 14"/>
</dbReference>
<accession>A0ACC2BPW1</accession>
<dbReference type="EMBL" id="CM055105">
    <property type="protein sequence ID" value="KAJ7531771.1"/>
    <property type="molecule type" value="Genomic_DNA"/>
</dbReference>
<organism evidence="1 2">
    <name type="scientific">Diphasiastrum complanatum</name>
    <name type="common">Issler's clubmoss</name>
    <name type="synonym">Lycopodium complanatum</name>
    <dbReference type="NCBI Taxonomy" id="34168"/>
    <lineage>
        <taxon>Eukaryota</taxon>
        <taxon>Viridiplantae</taxon>
        <taxon>Streptophyta</taxon>
        <taxon>Embryophyta</taxon>
        <taxon>Tracheophyta</taxon>
        <taxon>Lycopodiopsida</taxon>
        <taxon>Lycopodiales</taxon>
        <taxon>Lycopodiaceae</taxon>
        <taxon>Lycopodioideae</taxon>
        <taxon>Diphasiastrum</taxon>
    </lineage>
</organism>
<protein>
    <submittedName>
        <fullName evidence="1">Uncharacterized protein</fullName>
    </submittedName>
</protein>
<sequence>MATSSGGNFKTSLFNGQDFVGEVTVSPQTEQNNLKLKFGKEIRLTSFSPLSDRCSPLLVLHTISSDGPLFGISSSPQSENNQLTYLWTTCFTEAKTAMLLMDDGAELHLVAMNSKSRSPCFWAFRVVEGLYASCLSMLNLRCLAMVFDLDETLIVANTMRSFEDRVEILERKLRSEADPQRQLVISAELKRYQEDRTILKQYVESDQIFESGRLLKAQQEVVPPSADGLLPILRPIIRIPERNIVLTRINPSVRDTSVLVRLRPAWEELRNYVLAKGRKRFEVFICTMSEKDYALEMWRLLDPEGRLIGTREIQERLLCVKSGSKKSLLNVFARGRCLRKLAMIIDDRLKVWEDQDQTHVHVVPAFAPYYAPQAETSLPLPILCIARNVACSVRNSFFKEFDENLSQELGEAHFDTDWSLLPQAPDASNFLLSEDDMMPFVVGNGVSKEFPDGMTDSEVEARIKPQVESGNEHLLVQPDKQFQALSTAAPSFQLQSSSESEGDKSFTFSGVQVAVPFVAPQLSWQQPSFQNSPAREEGEVPESELDPDTRRRLLILQHGQDTGPVRVAEKVEDSIHRSKPSLQIRIPTGPSPGGWLGEEELSPDQASRASPGILLEPESPSFETQRMHPSTFGLIGSSNDQGLGNIRQHLPEMLMGELRPRVALNPLDCSAPSDEDEDLLKTIAKSKLWIEKRHIDPVQSLKEIAQISNALVEYKSQLNKTTDLQFAVEVSFNGAKIGEGIGRTNREARIRAAEKAIEYLASDPRGQIRHLLSRIGSRHLASPYFGEDDRLPHWSAREHYNFAGTGPMLIEEEMSSTRTAGKTICRPAGEDLNPSSSNAVTTLKDLCTFEGLAVFFSKVSIQRTERSKIYTSQVEVAGKVLGKGSGFSWEISEQEAAKEALRILKPSHPVVPLKRMNTPRSPPLQGSKRVRAGELLRSVSSIPASPGQSRSRVSPKRSPHVADKCPMKIFTSVIVVPS</sequence>
<proteinExistence type="predicted"/>
<name>A0ACC2BPW1_DIPCM</name>
<evidence type="ECO:0000313" key="2">
    <source>
        <dbReference type="Proteomes" id="UP001162992"/>
    </source>
</evidence>
<comment type="caution">
    <text evidence="1">The sequence shown here is derived from an EMBL/GenBank/DDBJ whole genome shotgun (WGS) entry which is preliminary data.</text>
</comment>
<keyword evidence="2" id="KW-1185">Reference proteome</keyword>
<reference evidence="2" key="1">
    <citation type="journal article" date="2024" name="Proc. Natl. Acad. Sci. U.S.A.">
        <title>Extraordinary preservation of gene collinearity over three hundred million years revealed in homosporous lycophytes.</title>
        <authorList>
            <person name="Li C."/>
            <person name="Wickell D."/>
            <person name="Kuo L.Y."/>
            <person name="Chen X."/>
            <person name="Nie B."/>
            <person name="Liao X."/>
            <person name="Peng D."/>
            <person name="Ji J."/>
            <person name="Jenkins J."/>
            <person name="Williams M."/>
            <person name="Shu S."/>
            <person name="Plott C."/>
            <person name="Barry K."/>
            <person name="Rajasekar S."/>
            <person name="Grimwood J."/>
            <person name="Han X."/>
            <person name="Sun S."/>
            <person name="Hou Z."/>
            <person name="He W."/>
            <person name="Dai G."/>
            <person name="Sun C."/>
            <person name="Schmutz J."/>
            <person name="Leebens-Mack J.H."/>
            <person name="Li F.W."/>
            <person name="Wang L."/>
        </authorList>
    </citation>
    <scope>NUCLEOTIDE SEQUENCE [LARGE SCALE GENOMIC DNA]</scope>
    <source>
        <strain evidence="2">cv. PW_Plant_1</strain>
    </source>
</reference>